<evidence type="ECO:0000256" key="2">
    <source>
        <dbReference type="ARBA" id="ARBA00022448"/>
    </source>
</evidence>
<feature type="transmembrane region" description="Helical" evidence="8">
    <location>
        <begin position="422"/>
        <end position="441"/>
    </location>
</feature>
<organism evidence="10 11">
    <name type="scientific">Actinoalloteichus hymeniacidonis</name>
    <dbReference type="NCBI Taxonomy" id="340345"/>
    <lineage>
        <taxon>Bacteria</taxon>
        <taxon>Bacillati</taxon>
        <taxon>Actinomycetota</taxon>
        <taxon>Actinomycetes</taxon>
        <taxon>Pseudonocardiales</taxon>
        <taxon>Pseudonocardiaceae</taxon>
        <taxon>Actinoalloteichus</taxon>
    </lineage>
</organism>
<evidence type="ECO:0000256" key="7">
    <source>
        <dbReference type="SAM" id="MobiDB-lite"/>
    </source>
</evidence>
<keyword evidence="2" id="KW-0813">Transport</keyword>
<keyword evidence="11" id="KW-1185">Reference proteome</keyword>
<dbReference type="EMBL" id="CP014859">
    <property type="protein sequence ID" value="AOS66176.1"/>
    <property type="molecule type" value="Genomic_DNA"/>
</dbReference>
<feature type="domain" description="Major facilitator superfamily (MFS) profile" evidence="9">
    <location>
        <begin position="260"/>
        <end position="457"/>
    </location>
</feature>
<dbReference type="Pfam" id="PF05977">
    <property type="entry name" value="MFS_3"/>
    <property type="match status" value="1"/>
</dbReference>
<evidence type="ECO:0000256" key="5">
    <source>
        <dbReference type="ARBA" id="ARBA00022989"/>
    </source>
</evidence>
<protein>
    <submittedName>
        <fullName evidence="10">DUF894 family protein</fullName>
    </submittedName>
</protein>
<reference evidence="11" key="1">
    <citation type="submission" date="2016-03" db="EMBL/GenBank/DDBJ databases">
        <title>Complete genome sequence of the type strain Actinoalloteichus hymeniacidonis DSM 45092.</title>
        <authorList>
            <person name="Schaffert L."/>
            <person name="Albersmeier A."/>
            <person name="Winkler A."/>
            <person name="Kalinowski J."/>
            <person name="Zotchev S."/>
            <person name="Ruckert C."/>
        </authorList>
    </citation>
    <scope>NUCLEOTIDE SEQUENCE [LARGE SCALE GENOMIC DNA]</scope>
    <source>
        <strain evidence="11">HPA177(T) (DSM 45092(T))</strain>
    </source>
</reference>
<keyword evidence="4 8" id="KW-0812">Transmembrane</keyword>
<dbReference type="InterPro" id="IPR020846">
    <property type="entry name" value="MFS_dom"/>
</dbReference>
<evidence type="ECO:0000256" key="3">
    <source>
        <dbReference type="ARBA" id="ARBA00022475"/>
    </source>
</evidence>
<feature type="transmembrane region" description="Helical" evidence="8">
    <location>
        <begin position="338"/>
        <end position="363"/>
    </location>
</feature>
<feature type="transmembrane region" description="Helical" evidence="8">
    <location>
        <begin position="106"/>
        <end position="126"/>
    </location>
</feature>
<evidence type="ECO:0000256" key="8">
    <source>
        <dbReference type="SAM" id="Phobius"/>
    </source>
</evidence>
<dbReference type="PANTHER" id="PTHR23513:SF17">
    <property type="entry name" value="MEMBRANE PROTEIN"/>
    <property type="match status" value="1"/>
</dbReference>
<comment type="subcellular location">
    <subcellularLocation>
        <location evidence="1">Cell membrane</location>
        <topology evidence="1">Multi-pass membrane protein</topology>
    </subcellularLocation>
</comment>
<name>A0AAC9HW01_9PSEU</name>
<dbReference type="SUPFAM" id="SSF103473">
    <property type="entry name" value="MFS general substrate transporter"/>
    <property type="match status" value="1"/>
</dbReference>
<accession>A0AAC9HW01</accession>
<keyword evidence="3" id="KW-1003">Cell membrane</keyword>
<dbReference type="GO" id="GO:0022857">
    <property type="term" value="F:transmembrane transporter activity"/>
    <property type="evidence" value="ECO:0007669"/>
    <property type="project" value="InterPro"/>
</dbReference>
<dbReference type="KEGG" id="ahm:TL08_27040"/>
<dbReference type="InterPro" id="IPR010290">
    <property type="entry name" value="TM_effector"/>
</dbReference>
<dbReference type="RefSeq" id="WP_236750428.1">
    <property type="nucleotide sequence ID" value="NZ_CP014859.1"/>
</dbReference>
<dbReference type="PROSITE" id="PS50850">
    <property type="entry name" value="MFS"/>
    <property type="match status" value="1"/>
</dbReference>
<evidence type="ECO:0000313" key="11">
    <source>
        <dbReference type="Proteomes" id="UP000095210"/>
    </source>
</evidence>
<sequence>MASTNPGADPEPTNTAETTGRAGSLRLGVQLVTRFADYRKLLFTRFAAQWGDGIFQAGLGGAVLFNPEREADPAAVAAGLAVLLLPYSIIGPFAGTLLDRWDRRRVLLVANLLRALLIVAVSAALATGADGAPLFVGALIVMAVSRFAGAGLSAALPHVVPREHLVEANAVATTLGAVVTAIGAGSAIALRSVFGAGDVGSAMVTTFGAVGALGAAAVVLTFARGALGPDRLEHGTARQTILAVAGGLWQGARAAASRPTVAASFLALIAHRAAFGITTLVGLLLMRHVFVDAGLFRAGLPGVGQLIGAAAVGVLIAAVATPRLVARFGTARAVRGALLLAAATQLAAAALLSLPAMVLAAFLVGGAGQVVKLCTDAHVQQDVDDTTRGRVFALYDTVFNAAYVLAIAAAATVVPGNGDAPWLIGLAAAVYLLGLVAHLSVHPHRSPARASVDGATP</sequence>
<proteinExistence type="predicted"/>
<evidence type="ECO:0000256" key="4">
    <source>
        <dbReference type="ARBA" id="ARBA00022692"/>
    </source>
</evidence>
<evidence type="ECO:0000256" key="6">
    <source>
        <dbReference type="ARBA" id="ARBA00023136"/>
    </source>
</evidence>
<feature type="transmembrane region" description="Helical" evidence="8">
    <location>
        <begin position="202"/>
        <end position="223"/>
    </location>
</feature>
<feature type="transmembrane region" description="Helical" evidence="8">
    <location>
        <begin position="261"/>
        <end position="286"/>
    </location>
</feature>
<evidence type="ECO:0000313" key="10">
    <source>
        <dbReference type="EMBL" id="AOS66176.1"/>
    </source>
</evidence>
<dbReference type="GO" id="GO:0005886">
    <property type="term" value="C:plasma membrane"/>
    <property type="evidence" value="ECO:0007669"/>
    <property type="project" value="UniProtKB-SubCell"/>
</dbReference>
<dbReference type="AlphaFoldDB" id="A0AAC9HW01"/>
<feature type="region of interest" description="Disordered" evidence="7">
    <location>
        <begin position="1"/>
        <end position="20"/>
    </location>
</feature>
<keyword evidence="6 8" id="KW-0472">Membrane</keyword>
<dbReference type="PANTHER" id="PTHR23513">
    <property type="entry name" value="INTEGRAL MEMBRANE EFFLUX PROTEIN-RELATED"/>
    <property type="match status" value="1"/>
</dbReference>
<feature type="transmembrane region" description="Helical" evidence="8">
    <location>
        <begin position="74"/>
        <end position="94"/>
    </location>
</feature>
<dbReference type="Proteomes" id="UP000095210">
    <property type="component" value="Chromosome"/>
</dbReference>
<feature type="transmembrane region" description="Helical" evidence="8">
    <location>
        <begin position="306"/>
        <end position="326"/>
    </location>
</feature>
<dbReference type="CDD" id="cd06173">
    <property type="entry name" value="MFS_MefA_like"/>
    <property type="match status" value="1"/>
</dbReference>
<feature type="transmembrane region" description="Helical" evidence="8">
    <location>
        <begin position="168"/>
        <end position="190"/>
    </location>
</feature>
<dbReference type="InterPro" id="IPR036259">
    <property type="entry name" value="MFS_trans_sf"/>
</dbReference>
<keyword evidence="5 8" id="KW-1133">Transmembrane helix</keyword>
<feature type="transmembrane region" description="Helical" evidence="8">
    <location>
        <begin position="132"/>
        <end position="156"/>
    </location>
</feature>
<evidence type="ECO:0000256" key="1">
    <source>
        <dbReference type="ARBA" id="ARBA00004651"/>
    </source>
</evidence>
<evidence type="ECO:0000259" key="9">
    <source>
        <dbReference type="PROSITE" id="PS50850"/>
    </source>
</evidence>
<gene>
    <name evidence="10" type="ORF">TL08_27040</name>
</gene>
<feature type="compositionally biased region" description="Polar residues" evidence="7">
    <location>
        <begin position="1"/>
        <end position="18"/>
    </location>
</feature>
<dbReference type="Gene3D" id="1.20.1250.20">
    <property type="entry name" value="MFS general substrate transporter like domains"/>
    <property type="match status" value="1"/>
</dbReference>